<protein>
    <submittedName>
        <fullName evidence="1">Uncharacterized protein</fullName>
    </submittedName>
</protein>
<dbReference type="EMBL" id="JBHLYR010000030">
    <property type="protein sequence ID" value="MFB9992095.1"/>
    <property type="molecule type" value="Genomic_DNA"/>
</dbReference>
<keyword evidence="2" id="KW-1185">Reference proteome</keyword>
<evidence type="ECO:0000313" key="2">
    <source>
        <dbReference type="Proteomes" id="UP001589733"/>
    </source>
</evidence>
<evidence type="ECO:0000313" key="1">
    <source>
        <dbReference type="EMBL" id="MFB9992095.1"/>
    </source>
</evidence>
<comment type="caution">
    <text evidence="1">The sequence shown here is derived from an EMBL/GenBank/DDBJ whole genome shotgun (WGS) entry which is preliminary data.</text>
</comment>
<sequence length="150" mass="16745">MSFLLASLLSLTAQVTPTISVANAHTPGTLVNSLAVKRNWTLEDNVFCRNRAASNATIAYPQKPTSKLKLIKTFGFRGTSSASLERTVLDYTTTGFQMPFPWQEGQWLSRQYTAQSTPHFTYLLEMQDRPREEGTYGTASNICITVFGIR</sequence>
<name>A0ABV6AXD9_9DEIO</name>
<gene>
    <name evidence="1" type="ORF">ACFFLM_09000</name>
</gene>
<dbReference type="Proteomes" id="UP001589733">
    <property type="component" value="Unassembled WGS sequence"/>
</dbReference>
<reference evidence="1 2" key="1">
    <citation type="submission" date="2024-09" db="EMBL/GenBank/DDBJ databases">
        <authorList>
            <person name="Sun Q."/>
            <person name="Mori K."/>
        </authorList>
    </citation>
    <scope>NUCLEOTIDE SEQUENCE [LARGE SCALE GENOMIC DNA]</scope>
    <source>
        <strain evidence="1 2">JCM 13503</strain>
    </source>
</reference>
<proteinExistence type="predicted"/>
<dbReference type="RefSeq" id="WP_380008339.1">
    <property type="nucleotide sequence ID" value="NZ_JBHLYR010000030.1"/>
</dbReference>
<organism evidence="1 2">
    <name type="scientific">Deinococcus oregonensis</name>
    <dbReference type="NCBI Taxonomy" id="1805970"/>
    <lineage>
        <taxon>Bacteria</taxon>
        <taxon>Thermotogati</taxon>
        <taxon>Deinococcota</taxon>
        <taxon>Deinococci</taxon>
        <taxon>Deinococcales</taxon>
        <taxon>Deinococcaceae</taxon>
        <taxon>Deinococcus</taxon>
    </lineage>
</organism>
<accession>A0ABV6AXD9</accession>